<protein>
    <recommendedName>
        <fullName evidence="4">Resuscitation-promoting factor core lysozyme-like domain-containing protein</fullName>
    </recommendedName>
</protein>
<dbReference type="Proteomes" id="UP001501752">
    <property type="component" value="Unassembled WGS sequence"/>
</dbReference>
<feature type="signal peptide" evidence="3">
    <location>
        <begin position="1"/>
        <end position="30"/>
    </location>
</feature>
<evidence type="ECO:0000256" key="3">
    <source>
        <dbReference type="SAM" id="SignalP"/>
    </source>
</evidence>
<dbReference type="Pfam" id="PF06737">
    <property type="entry name" value="Transglycosylas"/>
    <property type="match status" value="1"/>
</dbReference>
<dbReference type="CDD" id="cd13925">
    <property type="entry name" value="RPF"/>
    <property type="match status" value="1"/>
</dbReference>
<dbReference type="EMBL" id="BAABIS010000001">
    <property type="protein sequence ID" value="GAA4869610.1"/>
    <property type="molecule type" value="Genomic_DNA"/>
</dbReference>
<evidence type="ECO:0000259" key="4">
    <source>
        <dbReference type="Pfam" id="PF06737"/>
    </source>
</evidence>
<organism evidence="5 6">
    <name type="scientific">Kitasatospora terrestris</name>
    <dbReference type="NCBI Taxonomy" id="258051"/>
    <lineage>
        <taxon>Bacteria</taxon>
        <taxon>Bacillati</taxon>
        <taxon>Actinomycetota</taxon>
        <taxon>Actinomycetes</taxon>
        <taxon>Kitasatosporales</taxon>
        <taxon>Streptomycetaceae</taxon>
        <taxon>Kitasatospora</taxon>
    </lineage>
</organism>
<dbReference type="InterPro" id="IPR023346">
    <property type="entry name" value="Lysozyme-like_dom_sf"/>
</dbReference>
<evidence type="ECO:0000313" key="5">
    <source>
        <dbReference type="EMBL" id="GAA4869610.1"/>
    </source>
</evidence>
<dbReference type="Gene3D" id="1.10.530.10">
    <property type="match status" value="1"/>
</dbReference>
<reference evidence="6" key="1">
    <citation type="journal article" date="2019" name="Int. J. Syst. Evol. Microbiol.">
        <title>The Global Catalogue of Microorganisms (GCM) 10K type strain sequencing project: providing services to taxonomists for standard genome sequencing and annotation.</title>
        <authorList>
            <consortium name="The Broad Institute Genomics Platform"/>
            <consortium name="The Broad Institute Genome Sequencing Center for Infectious Disease"/>
            <person name="Wu L."/>
            <person name="Ma J."/>
        </authorList>
    </citation>
    <scope>NUCLEOTIDE SEQUENCE [LARGE SCALE GENOMIC DNA]</scope>
    <source>
        <strain evidence="6">JCM 13006</strain>
    </source>
</reference>
<evidence type="ECO:0000256" key="1">
    <source>
        <dbReference type="ARBA" id="ARBA00010830"/>
    </source>
</evidence>
<feature type="chain" id="PRO_5045313819" description="Resuscitation-promoting factor core lysozyme-like domain-containing protein" evidence="3">
    <location>
        <begin position="31"/>
        <end position="117"/>
    </location>
</feature>
<dbReference type="InterPro" id="IPR010618">
    <property type="entry name" value="RPF"/>
</dbReference>
<accession>A0ABP9EDC6</accession>
<dbReference type="SUPFAM" id="SSF53955">
    <property type="entry name" value="Lysozyme-like"/>
    <property type="match status" value="1"/>
</dbReference>
<dbReference type="RefSeq" id="WP_345699596.1">
    <property type="nucleotide sequence ID" value="NZ_BAABIS010000001.1"/>
</dbReference>
<comment type="caution">
    <text evidence="5">The sequence shown here is derived from an EMBL/GenBank/DDBJ whole genome shotgun (WGS) entry which is preliminary data.</text>
</comment>
<gene>
    <name evidence="5" type="ORF">GCM10023235_55440</name>
</gene>
<evidence type="ECO:0000313" key="6">
    <source>
        <dbReference type="Proteomes" id="UP001501752"/>
    </source>
</evidence>
<feature type="domain" description="Resuscitation-promoting factor core lysozyme-like" evidence="4">
    <location>
        <begin position="35"/>
        <end position="108"/>
    </location>
</feature>
<sequence length="117" mass="12955">MRNRVTNRPLLVAALLIPALAALAPTRASALPTPDATWDRLAQCESDGDWHADTGNGFYGGLQIWPPTWREAGGLQYAERPDLAPRRQQIAVAEEILRRQGWQAWGACARQIGVLKR</sequence>
<proteinExistence type="inferred from homology"/>
<keyword evidence="3" id="KW-0732">Signal</keyword>
<keyword evidence="2" id="KW-0378">Hydrolase</keyword>
<evidence type="ECO:0000256" key="2">
    <source>
        <dbReference type="ARBA" id="ARBA00022801"/>
    </source>
</evidence>
<comment type="similarity">
    <text evidence="1">Belongs to the transglycosylase family. Rpf subfamily.</text>
</comment>
<keyword evidence="6" id="KW-1185">Reference proteome</keyword>
<name>A0ABP9EDC6_9ACTN</name>